<evidence type="ECO:0000313" key="6">
    <source>
        <dbReference type="Proteomes" id="UP000449547"/>
    </source>
</evidence>
<keyword evidence="6" id="KW-1185">Reference proteome</keyword>
<feature type="domain" description="CMP/dCMP-type deaminase" evidence="4">
    <location>
        <begin position="4"/>
        <end position="114"/>
    </location>
</feature>
<gene>
    <name evidence="5" type="ORF">DIURU_002784</name>
</gene>
<proteinExistence type="predicted"/>
<dbReference type="Proteomes" id="UP000449547">
    <property type="component" value="Unassembled WGS sequence"/>
</dbReference>
<name>A0A642UNI4_DIURU</name>
<reference evidence="5 6" key="1">
    <citation type="submission" date="2019-07" db="EMBL/GenBank/DDBJ databases">
        <title>Genome assembly of two rare yeast pathogens: Diutina rugosa and Trichomonascus ciferrii.</title>
        <authorList>
            <person name="Mixao V."/>
            <person name="Saus E."/>
            <person name="Hansen A."/>
            <person name="Lass-Flor C."/>
            <person name="Gabaldon T."/>
        </authorList>
    </citation>
    <scope>NUCLEOTIDE SEQUENCE [LARGE SCALE GENOMIC DNA]</scope>
    <source>
        <strain evidence="5 6">CBS 613</strain>
    </source>
</reference>
<organism evidence="5 6">
    <name type="scientific">Diutina rugosa</name>
    <name type="common">Yeast</name>
    <name type="synonym">Candida rugosa</name>
    <dbReference type="NCBI Taxonomy" id="5481"/>
    <lineage>
        <taxon>Eukaryota</taxon>
        <taxon>Fungi</taxon>
        <taxon>Dikarya</taxon>
        <taxon>Ascomycota</taxon>
        <taxon>Saccharomycotina</taxon>
        <taxon>Pichiomycetes</taxon>
        <taxon>Debaryomycetaceae</taxon>
        <taxon>Diutina</taxon>
    </lineage>
</organism>
<protein>
    <recommendedName>
        <fullName evidence="4">CMP/dCMP-type deaminase domain-containing protein</fullName>
    </recommendedName>
</protein>
<keyword evidence="2" id="KW-0378">Hydrolase</keyword>
<dbReference type="GeneID" id="54781435"/>
<dbReference type="CDD" id="cd01285">
    <property type="entry name" value="nucleoside_deaminase"/>
    <property type="match status" value="1"/>
</dbReference>
<dbReference type="GO" id="GO:0005634">
    <property type="term" value="C:nucleus"/>
    <property type="evidence" value="ECO:0007669"/>
    <property type="project" value="TreeGrafter"/>
</dbReference>
<evidence type="ECO:0000256" key="1">
    <source>
        <dbReference type="ARBA" id="ARBA00022723"/>
    </source>
</evidence>
<dbReference type="Gene3D" id="3.40.140.10">
    <property type="entry name" value="Cytidine Deaminase, domain 2"/>
    <property type="match status" value="1"/>
</dbReference>
<dbReference type="GO" id="GO:0008270">
    <property type="term" value="F:zinc ion binding"/>
    <property type="evidence" value="ECO:0007669"/>
    <property type="project" value="InterPro"/>
</dbReference>
<dbReference type="EMBL" id="SWFT01000090">
    <property type="protein sequence ID" value="KAA8902330.1"/>
    <property type="molecule type" value="Genomic_DNA"/>
</dbReference>
<accession>A0A642UNI4</accession>
<evidence type="ECO:0000259" key="4">
    <source>
        <dbReference type="PROSITE" id="PS51747"/>
    </source>
</evidence>
<dbReference type="AlphaFoldDB" id="A0A642UNI4"/>
<dbReference type="PROSITE" id="PS51747">
    <property type="entry name" value="CYT_DCMP_DEAMINASES_2"/>
    <property type="match status" value="1"/>
</dbReference>
<dbReference type="PANTHER" id="PTHR11079">
    <property type="entry name" value="CYTOSINE DEAMINASE FAMILY MEMBER"/>
    <property type="match status" value="1"/>
</dbReference>
<dbReference type="PANTHER" id="PTHR11079:SF149">
    <property type="entry name" value="TRNA-SPECIFIC ADENOSINE DEAMINASE 2"/>
    <property type="match status" value="1"/>
</dbReference>
<dbReference type="Pfam" id="PF00383">
    <property type="entry name" value="dCMP_cyt_deam_1"/>
    <property type="match status" value="1"/>
</dbReference>
<dbReference type="InterPro" id="IPR016192">
    <property type="entry name" value="APOBEC/CMP_deaminase_Zn-bd"/>
</dbReference>
<evidence type="ECO:0000313" key="5">
    <source>
        <dbReference type="EMBL" id="KAA8902330.1"/>
    </source>
</evidence>
<dbReference type="VEuPathDB" id="FungiDB:DIURU_002784"/>
<dbReference type="RefSeq" id="XP_034012315.1">
    <property type="nucleotide sequence ID" value="XM_034155473.1"/>
</dbReference>
<dbReference type="SUPFAM" id="SSF53927">
    <property type="entry name" value="Cytidine deaminase-like"/>
    <property type="match status" value="1"/>
</dbReference>
<comment type="caution">
    <text evidence="5">The sequence shown here is derived from an EMBL/GenBank/DDBJ whole genome shotgun (WGS) entry which is preliminary data.</text>
</comment>
<dbReference type="PROSITE" id="PS00903">
    <property type="entry name" value="CYT_DCMP_DEAMINASES_1"/>
    <property type="match status" value="1"/>
</dbReference>
<dbReference type="GO" id="GO:0005737">
    <property type="term" value="C:cytoplasm"/>
    <property type="evidence" value="ECO:0007669"/>
    <property type="project" value="TreeGrafter"/>
</dbReference>
<dbReference type="InterPro" id="IPR016193">
    <property type="entry name" value="Cytidine_deaminase-like"/>
</dbReference>
<evidence type="ECO:0000256" key="3">
    <source>
        <dbReference type="ARBA" id="ARBA00022833"/>
    </source>
</evidence>
<dbReference type="OMA" id="IMCASYL"/>
<dbReference type="GO" id="GO:0002100">
    <property type="term" value="P:tRNA wobble adenosine to inosine editing"/>
    <property type="evidence" value="ECO:0007669"/>
    <property type="project" value="TreeGrafter"/>
</dbReference>
<sequence>MDLTKEFKHMAAALFVAYKALLFGETPVACLVVDNCNDAILSIGYNYTNVSLNGTRHAEFLALERLVDDGYDLSKCTLYVTVEPCIMCASYLRQIGIGRVVYGAGNDRFGGNGTVVSVNSNGHLPKQAYPSYGGICRTEGIQLLRNFYIQENDSAPTPQVKKNKDIDSKDLPDSNVVYDEAAFNDFYGVERQFLLEDRTCEITPLIGQGYRLIDLFSLSDALNIPFLQKELGRISQDQLDNFYELFRSVDGEGRVIMETSVKVYHSKKRPHED</sequence>
<dbReference type="GO" id="GO:0052717">
    <property type="term" value="F:tRNA-specific adenosine-34 deaminase activity"/>
    <property type="evidence" value="ECO:0007669"/>
    <property type="project" value="TreeGrafter"/>
</dbReference>
<keyword evidence="1" id="KW-0479">Metal-binding</keyword>
<dbReference type="OrthoDB" id="1701769at2759"/>
<keyword evidence="3" id="KW-0862">Zinc</keyword>
<evidence type="ECO:0000256" key="2">
    <source>
        <dbReference type="ARBA" id="ARBA00022801"/>
    </source>
</evidence>
<dbReference type="InterPro" id="IPR002125">
    <property type="entry name" value="CMP_dCMP_dom"/>
</dbReference>